<gene>
    <name evidence="1" type="ORF">CY34DRAFT_185281</name>
</gene>
<proteinExistence type="predicted"/>
<dbReference type="HOGENOM" id="CLU_2962408_0_0_1"/>
<evidence type="ECO:0000313" key="2">
    <source>
        <dbReference type="Proteomes" id="UP000054485"/>
    </source>
</evidence>
<dbReference type="EMBL" id="KN835258">
    <property type="protein sequence ID" value="KIK41790.1"/>
    <property type="molecule type" value="Genomic_DNA"/>
</dbReference>
<reference evidence="2" key="2">
    <citation type="submission" date="2015-01" db="EMBL/GenBank/DDBJ databases">
        <title>Evolutionary Origins and Diversification of the Mycorrhizal Mutualists.</title>
        <authorList>
            <consortium name="DOE Joint Genome Institute"/>
            <consortium name="Mycorrhizal Genomics Consortium"/>
            <person name="Kohler A."/>
            <person name="Kuo A."/>
            <person name="Nagy L.G."/>
            <person name="Floudas D."/>
            <person name="Copeland A."/>
            <person name="Barry K.W."/>
            <person name="Cichocki N."/>
            <person name="Veneault-Fourrey C."/>
            <person name="LaButti K."/>
            <person name="Lindquist E.A."/>
            <person name="Lipzen A."/>
            <person name="Lundell T."/>
            <person name="Morin E."/>
            <person name="Murat C."/>
            <person name="Riley R."/>
            <person name="Ohm R."/>
            <person name="Sun H."/>
            <person name="Tunlid A."/>
            <person name="Henrissat B."/>
            <person name="Grigoriev I.V."/>
            <person name="Hibbett D.S."/>
            <person name="Martin F."/>
        </authorList>
    </citation>
    <scope>NUCLEOTIDE SEQUENCE [LARGE SCALE GENOMIC DNA]</scope>
    <source>
        <strain evidence="2">UH-Slu-Lm8-n1</strain>
    </source>
</reference>
<keyword evidence="2" id="KW-1185">Reference proteome</keyword>
<dbReference type="Proteomes" id="UP000054485">
    <property type="component" value="Unassembled WGS sequence"/>
</dbReference>
<name>A0A0C9ZVB6_9AGAM</name>
<accession>A0A0C9ZVB6</accession>
<dbReference type="InParanoid" id="A0A0C9ZVB6"/>
<protein>
    <submittedName>
        <fullName evidence="1">Uncharacterized protein</fullName>
    </submittedName>
</protein>
<evidence type="ECO:0000313" key="1">
    <source>
        <dbReference type="EMBL" id="KIK41790.1"/>
    </source>
</evidence>
<dbReference type="AlphaFoldDB" id="A0A0C9ZVB6"/>
<sequence>MLVSSPVSSRTPQLESIDEEELLEWGSNPPLVLFGANIQRATRVHYGLSYELIDFFPSY</sequence>
<organism evidence="1 2">
    <name type="scientific">Suillus luteus UH-Slu-Lm8-n1</name>
    <dbReference type="NCBI Taxonomy" id="930992"/>
    <lineage>
        <taxon>Eukaryota</taxon>
        <taxon>Fungi</taxon>
        <taxon>Dikarya</taxon>
        <taxon>Basidiomycota</taxon>
        <taxon>Agaricomycotina</taxon>
        <taxon>Agaricomycetes</taxon>
        <taxon>Agaricomycetidae</taxon>
        <taxon>Boletales</taxon>
        <taxon>Suillineae</taxon>
        <taxon>Suillaceae</taxon>
        <taxon>Suillus</taxon>
    </lineage>
</organism>
<reference evidence="1 2" key="1">
    <citation type="submission" date="2014-04" db="EMBL/GenBank/DDBJ databases">
        <authorList>
            <consortium name="DOE Joint Genome Institute"/>
            <person name="Kuo A."/>
            <person name="Ruytinx J."/>
            <person name="Rineau F."/>
            <person name="Colpaert J."/>
            <person name="Kohler A."/>
            <person name="Nagy L.G."/>
            <person name="Floudas D."/>
            <person name="Copeland A."/>
            <person name="Barry K.W."/>
            <person name="Cichocki N."/>
            <person name="Veneault-Fourrey C."/>
            <person name="LaButti K."/>
            <person name="Lindquist E.A."/>
            <person name="Lipzen A."/>
            <person name="Lundell T."/>
            <person name="Morin E."/>
            <person name="Murat C."/>
            <person name="Sun H."/>
            <person name="Tunlid A."/>
            <person name="Henrissat B."/>
            <person name="Grigoriev I.V."/>
            <person name="Hibbett D.S."/>
            <person name="Martin F."/>
            <person name="Nordberg H.P."/>
            <person name="Cantor M.N."/>
            <person name="Hua S.X."/>
        </authorList>
    </citation>
    <scope>NUCLEOTIDE SEQUENCE [LARGE SCALE GENOMIC DNA]</scope>
    <source>
        <strain evidence="1 2">UH-Slu-Lm8-n1</strain>
    </source>
</reference>